<dbReference type="GO" id="GO:0006040">
    <property type="term" value="P:amino sugar metabolic process"/>
    <property type="evidence" value="ECO:0007669"/>
    <property type="project" value="InterPro"/>
</dbReference>
<organism evidence="1">
    <name type="scientific">Streptomyces alkaliphilus</name>
    <dbReference type="NCBI Taxonomy" id="1472722"/>
    <lineage>
        <taxon>Bacteria</taxon>
        <taxon>Bacillati</taxon>
        <taxon>Actinomycetota</taxon>
        <taxon>Actinomycetes</taxon>
        <taxon>Kitasatosporales</taxon>
        <taxon>Streptomycetaceae</taxon>
        <taxon>Streptomyces</taxon>
    </lineage>
</organism>
<protein>
    <submittedName>
        <fullName evidence="1">Anhydro-N-acetylmuramic acid kinase</fullName>
    </submittedName>
</protein>
<keyword evidence="1" id="KW-0808">Transferase</keyword>
<dbReference type="AlphaFoldDB" id="A0A646ILY0"/>
<proteinExistence type="predicted"/>
<dbReference type="GO" id="GO:0005524">
    <property type="term" value="F:ATP binding"/>
    <property type="evidence" value="ECO:0007669"/>
    <property type="project" value="InterPro"/>
</dbReference>
<dbReference type="EMBL" id="VJYJ02001781">
    <property type="protein sequence ID" value="MQS10632.1"/>
    <property type="molecule type" value="Genomic_DNA"/>
</dbReference>
<evidence type="ECO:0000313" key="1">
    <source>
        <dbReference type="EMBL" id="MQS10632.1"/>
    </source>
</evidence>
<dbReference type="GO" id="GO:0016773">
    <property type="term" value="F:phosphotransferase activity, alcohol group as acceptor"/>
    <property type="evidence" value="ECO:0007669"/>
    <property type="project" value="InterPro"/>
</dbReference>
<keyword evidence="1" id="KW-0418">Kinase</keyword>
<sequence>HMGEGEYADADVQATLLELTVATVADALLAQQPQTRRLLVCGGGVRNRQLMKRLAARLPEVQVESSAVHGLDPEYVEAMGFAWLAQRTMDGLAGNLPSVTGATGPRILGAIHLA</sequence>
<reference evidence="1" key="1">
    <citation type="submission" date="2019-10" db="EMBL/GenBank/DDBJ databases">
        <title>Streptomyces sp. nov., a novel actinobacterium isolated from alkaline environment.</title>
        <authorList>
            <person name="Golinska P."/>
        </authorList>
    </citation>
    <scope>NUCLEOTIDE SEQUENCE</scope>
    <source>
        <strain evidence="1">IF17</strain>
    </source>
</reference>
<feature type="non-terminal residue" evidence="1">
    <location>
        <position position="1"/>
    </location>
</feature>
<gene>
    <name evidence="1" type="ORF">FNX48_026765</name>
</gene>
<accession>A0A646ILY0</accession>
<dbReference type="GO" id="GO:0009254">
    <property type="term" value="P:peptidoglycan turnover"/>
    <property type="evidence" value="ECO:0007669"/>
    <property type="project" value="InterPro"/>
</dbReference>
<dbReference type="PANTHER" id="PTHR30605">
    <property type="entry name" value="ANHYDRO-N-ACETYLMURAMIC ACID KINASE"/>
    <property type="match status" value="1"/>
</dbReference>
<dbReference type="GO" id="GO:0016301">
    <property type="term" value="F:kinase activity"/>
    <property type="evidence" value="ECO:0007669"/>
    <property type="project" value="UniProtKB-KW"/>
</dbReference>
<dbReference type="SUPFAM" id="SSF53067">
    <property type="entry name" value="Actin-like ATPase domain"/>
    <property type="match status" value="1"/>
</dbReference>
<dbReference type="PANTHER" id="PTHR30605:SF0">
    <property type="entry name" value="ANHYDRO-N-ACETYLMURAMIC ACID KINASE"/>
    <property type="match status" value="1"/>
</dbReference>
<dbReference type="InterPro" id="IPR005338">
    <property type="entry name" value="Anhydro_N_Ac-Mur_kinase"/>
</dbReference>
<name>A0A646ILY0_9ACTN</name>
<dbReference type="Gene3D" id="3.30.420.40">
    <property type="match status" value="2"/>
</dbReference>
<dbReference type="Proteomes" id="UP000315516">
    <property type="component" value="Unassembled WGS sequence"/>
</dbReference>
<dbReference type="Pfam" id="PF03702">
    <property type="entry name" value="AnmK"/>
    <property type="match status" value="1"/>
</dbReference>
<comment type="caution">
    <text evidence="1">The sequence shown here is derived from an EMBL/GenBank/DDBJ whole genome shotgun (WGS) entry which is preliminary data.</text>
</comment>
<dbReference type="InterPro" id="IPR043129">
    <property type="entry name" value="ATPase_NBD"/>
</dbReference>